<dbReference type="Proteomes" id="UP000000714">
    <property type="component" value="Segment"/>
</dbReference>
<organism evidence="1 2">
    <name type="scientific">Lactococcus phage KSY1</name>
    <dbReference type="NCBI Taxonomy" id="2913972"/>
    <lineage>
        <taxon>Viruses</taxon>
        <taxon>Duplodnaviria</taxon>
        <taxon>Heunggongvirae</taxon>
        <taxon>Uroviricota</taxon>
        <taxon>Caudoviricetes</taxon>
        <taxon>Chopinvirus</taxon>
        <taxon>Chopinvirus KSY1</taxon>
    </lineage>
</organism>
<gene>
    <name evidence="1" type="ORF">KSY1p057</name>
</gene>
<dbReference type="RefSeq" id="YP_001469056.1">
    <property type="nucleotide sequence ID" value="NC_009817.1"/>
</dbReference>
<evidence type="ECO:0000313" key="2">
    <source>
        <dbReference type="Proteomes" id="UP000000714"/>
    </source>
</evidence>
<protein>
    <submittedName>
        <fullName evidence="1">Gp057</fullName>
    </submittedName>
</protein>
<accession>A6MAC2</accession>
<dbReference type="GeneID" id="5601959"/>
<reference evidence="1 2" key="1">
    <citation type="journal article" date="2007" name="Virology">
        <title>KSY1, a lactococcal phage with a T7-like transcription.</title>
        <authorList>
            <person name="Chopin A."/>
            <person name="Deveau H."/>
            <person name="Ehrlich S.D."/>
            <person name="Moineau S."/>
            <person name="Chopin M.C."/>
        </authorList>
    </citation>
    <scope>NUCLEOTIDE SEQUENCE</scope>
</reference>
<proteinExistence type="predicted"/>
<sequence length="62" mass="6786">MSIIDPIAGQSKITTSINNKDRGFNVEMEISGLPTTNLIPFNTKEENTLNGVYNLSLADTDK</sequence>
<evidence type="ECO:0000313" key="1">
    <source>
        <dbReference type="EMBL" id="ABG21600.1"/>
    </source>
</evidence>
<name>A6MAC2_9CAUD</name>
<keyword evidence="2" id="KW-1185">Reference proteome</keyword>
<dbReference type="EMBL" id="DQ535032">
    <property type="protein sequence ID" value="ABG21600.1"/>
    <property type="molecule type" value="Genomic_DNA"/>
</dbReference>
<dbReference type="KEGG" id="vg:5601959"/>